<evidence type="ECO:0000256" key="5">
    <source>
        <dbReference type="SAM" id="MobiDB-lite"/>
    </source>
</evidence>
<evidence type="ECO:0000313" key="7">
    <source>
        <dbReference type="Proteomes" id="UP000030853"/>
    </source>
</evidence>
<dbReference type="Proteomes" id="UP000030853">
    <property type="component" value="Unassembled WGS sequence"/>
</dbReference>
<sequence>MTEQVSENTSFYRQVKNPNPEFIPEKGKKTLPFCEKIREKAAGFTQRVEFQTLVAMSIARGERRRRPPELRMRALEASLQALCHYFNPLANRVGASLTTMSIRCGLATEKKRLSITRFTGAVQFLAQLRLLTYNTEYDKEIGCNIPTDITFTPLMWQVLDVSEEAVAAARRSRIEWENRRREKKGLPRADAGELISAAWSFVRERFREYQKSRREHGMKRHRARKDAPRTRKDIEQLVRLQLQKEIRNGRFFGSLDAVRAEIEHRVTERMKLSRGHYARLGDDLLVTT</sequence>
<organism evidence="6 7">
    <name type="scientific">Pantoea rodasii</name>
    <dbReference type="NCBI Taxonomy" id="1076549"/>
    <lineage>
        <taxon>Bacteria</taxon>
        <taxon>Pseudomonadati</taxon>
        <taxon>Pseudomonadota</taxon>
        <taxon>Gammaproteobacteria</taxon>
        <taxon>Enterobacterales</taxon>
        <taxon>Erwiniaceae</taxon>
        <taxon>Pantoea</taxon>
    </lineage>
</organism>
<accession>A0A0B1R9G1</accession>
<evidence type="ECO:0008006" key="8">
    <source>
        <dbReference type="Google" id="ProtNLM"/>
    </source>
</evidence>
<proteinExistence type="inferred from homology"/>
<dbReference type="NCBIfam" id="NF040977">
    <property type="entry name" value="RepA_IncFII_LM"/>
    <property type="match status" value="1"/>
</dbReference>
<protein>
    <recommendedName>
        <fullName evidence="8">Replication initiation protein</fullName>
    </recommendedName>
</protein>
<dbReference type="GO" id="GO:0006276">
    <property type="term" value="P:plasmid maintenance"/>
    <property type="evidence" value="ECO:0007669"/>
    <property type="project" value="UniProtKB-KW"/>
</dbReference>
<comment type="function">
    <text evidence="1">This protein is essential for plasmid replication; it is involved in copy control functions.</text>
</comment>
<evidence type="ECO:0000256" key="2">
    <source>
        <dbReference type="ARBA" id="ARBA00008256"/>
    </source>
</evidence>
<evidence type="ECO:0000256" key="1">
    <source>
        <dbReference type="ARBA" id="ARBA00002740"/>
    </source>
</evidence>
<reference evidence="6 7" key="1">
    <citation type="submission" date="2014-11" db="EMBL/GenBank/DDBJ databases">
        <title>Genome sequencing of Pantoea rodasii ND03.</title>
        <authorList>
            <person name="Muhamad Yunos N.Y."/>
            <person name="Chan K.-G."/>
        </authorList>
    </citation>
    <scope>NUCLEOTIDE SEQUENCE [LARGE SCALE GENOMIC DNA]</scope>
    <source>
        <strain evidence="6 7">ND03</strain>
    </source>
</reference>
<gene>
    <name evidence="6" type="ORF">QU24_04300</name>
</gene>
<comment type="caution">
    <text evidence="6">The sequence shown here is derived from an EMBL/GenBank/DDBJ whole genome shotgun (WGS) entry which is preliminary data.</text>
</comment>
<dbReference type="Pfam" id="PF02387">
    <property type="entry name" value="IncFII_repA"/>
    <property type="match status" value="1"/>
</dbReference>
<keyword evidence="4" id="KW-0235">DNA replication</keyword>
<dbReference type="EMBL" id="JTJJ01000018">
    <property type="protein sequence ID" value="KHJ69269.1"/>
    <property type="molecule type" value="Genomic_DNA"/>
</dbReference>
<comment type="similarity">
    <text evidence="2">Belongs to the IncFII RepA family.</text>
</comment>
<evidence type="ECO:0000256" key="3">
    <source>
        <dbReference type="ARBA" id="ARBA00022689"/>
    </source>
</evidence>
<dbReference type="RefSeq" id="WP_039328704.1">
    <property type="nucleotide sequence ID" value="NZ_JTJJ01000018.1"/>
</dbReference>
<name>A0A0B1R9G1_9GAMM</name>
<dbReference type="InterPro" id="IPR003446">
    <property type="entry name" value="Plasmid_replication_init_RepA"/>
</dbReference>
<feature type="compositionally biased region" description="Polar residues" evidence="5">
    <location>
        <begin position="1"/>
        <end position="12"/>
    </location>
</feature>
<dbReference type="GO" id="GO:0006260">
    <property type="term" value="P:DNA replication"/>
    <property type="evidence" value="ECO:0007669"/>
    <property type="project" value="UniProtKB-KW"/>
</dbReference>
<evidence type="ECO:0000256" key="4">
    <source>
        <dbReference type="ARBA" id="ARBA00022705"/>
    </source>
</evidence>
<feature type="region of interest" description="Disordered" evidence="5">
    <location>
        <begin position="1"/>
        <end position="24"/>
    </location>
</feature>
<evidence type="ECO:0000313" key="6">
    <source>
        <dbReference type="EMBL" id="KHJ69269.1"/>
    </source>
</evidence>
<dbReference type="AlphaFoldDB" id="A0A0B1R9G1"/>
<keyword evidence="3" id="KW-0615">Plasmid copy control</keyword>